<keyword evidence="2" id="KW-1185">Reference proteome</keyword>
<feature type="non-terminal residue" evidence="1">
    <location>
        <position position="1"/>
    </location>
</feature>
<gene>
    <name evidence="1" type="ORF">Godav_017964</name>
</gene>
<dbReference type="Proteomes" id="UP000593561">
    <property type="component" value="Unassembled WGS sequence"/>
</dbReference>
<dbReference type="PANTHER" id="PTHR36703">
    <property type="entry name" value="TRIACYLGLYCEROL LIPASE-LIKE PROTEIN"/>
    <property type="match status" value="1"/>
</dbReference>
<protein>
    <submittedName>
        <fullName evidence="1">Uncharacterized protein</fullName>
    </submittedName>
</protein>
<name>A0A7J8QV09_GOSDV</name>
<dbReference type="PANTHER" id="PTHR36703:SF1">
    <property type="entry name" value="TRIACYLGLYCEROL LIPASE-LIKE PROTEIN"/>
    <property type="match status" value="1"/>
</dbReference>
<sequence length="89" mass="9730">MLRLRSRGTSFLGSVDVPNLKRKALNSWAAVQDTYFSTKDTFERHKVVFTVGTSIASVATAWFDFNKLVDPGHSRAAAWVATAGTALIV</sequence>
<accession>A0A7J8QV09</accession>
<organism evidence="1 2">
    <name type="scientific">Gossypium davidsonii</name>
    <name type="common">Davidson's cotton</name>
    <name type="synonym">Gossypium klotzschianum subsp. davidsonii</name>
    <dbReference type="NCBI Taxonomy" id="34287"/>
    <lineage>
        <taxon>Eukaryota</taxon>
        <taxon>Viridiplantae</taxon>
        <taxon>Streptophyta</taxon>
        <taxon>Embryophyta</taxon>
        <taxon>Tracheophyta</taxon>
        <taxon>Spermatophyta</taxon>
        <taxon>Magnoliopsida</taxon>
        <taxon>eudicotyledons</taxon>
        <taxon>Gunneridae</taxon>
        <taxon>Pentapetalae</taxon>
        <taxon>rosids</taxon>
        <taxon>malvids</taxon>
        <taxon>Malvales</taxon>
        <taxon>Malvaceae</taxon>
        <taxon>Malvoideae</taxon>
        <taxon>Gossypium</taxon>
    </lineage>
</organism>
<proteinExistence type="predicted"/>
<dbReference type="EMBL" id="JABFAC010000001">
    <property type="protein sequence ID" value="MBA0605378.1"/>
    <property type="molecule type" value="Genomic_DNA"/>
</dbReference>
<comment type="caution">
    <text evidence="1">The sequence shown here is derived from an EMBL/GenBank/DDBJ whole genome shotgun (WGS) entry which is preliminary data.</text>
</comment>
<evidence type="ECO:0000313" key="2">
    <source>
        <dbReference type="Proteomes" id="UP000593561"/>
    </source>
</evidence>
<reference evidence="1 2" key="1">
    <citation type="journal article" date="2019" name="Genome Biol. Evol.">
        <title>Insights into the evolution of the New World diploid cottons (Gossypium, subgenus Houzingenia) based on genome sequencing.</title>
        <authorList>
            <person name="Grover C.E."/>
            <person name="Arick M.A. 2nd"/>
            <person name="Thrash A."/>
            <person name="Conover J.L."/>
            <person name="Sanders W.S."/>
            <person name="Peterson D.G."/>
            <person name="Frelichowski J.E."/>
            <person name="Scheffler J.A."/>
            <person name="Scheffler B.E."/>
            <person name="Wendel J.F."/>
        </authorList>
    </citation>
    <scope>NUCLEOTIDE SEQUENCE [LARGE SCALE GENOMIC DNA]</scope>
    <source>
        <strain evidence="1">27</strain>
        <tissue evidence="1">Leaf</tissue>
    </source>
</reference>
<evidence type="ECO:0000313" key="1">
    <source>
        <dbReference type="EMBL" id="MBA0605378.1"/>
    </source>
</evidence>
<dbReference type="AlphaFoldDB" id="A0A7J8QV09"/>